<protein>
    <submittedName>
        <fullName evidence="1">Uncharacterized protein</fullName>
    </submittedName>
</protein>
<feature type="non-terminal residue" evidence="1">
    <location>
        <position position="40"/>
    </location>
</feature>
<evidence type="ECO:0000313" key="1">
    <source>
        <dbReference type="EMBL" id="GAJ14942.1"/>
    </source>
</evidence>
<reference evidence="1" key="1">
    <citation type="journal article" date="2014" name="Front. Microbiol.">
        <title>High frequency of phylogenetically diverse reductive dehalogenase-homologous genes in deep subseafloor sedimentary metagenomes.</title>
        <authorList>
            <person name="Kawai M."/>
            <person name="Futagami T."/>
            <person name="Toyoda A."/>
            <person name="Takaki Y."/>
            <person name="Nishi S."/>
            <person name="Hori S."/>
            <person name="Arai W."/>
            <person name="Tsubouchi T."/>
            <person name="Morono Y."/>
            <person name="Uchiyama I."/>
            <person name="Ito T."/>
            <person name="Fujiyama A."/>
            <person name="Inagaki F."/>
            <person name="Takami H."/>
        </authorList>
    </citation>
    <scope>NUCLEOTIDE SEQUENCE</scope>
    <source>
        <strain evidence="1">Expedition CK06-06</strain>
    </source>
</reference>
<name>X1VCG6_9ZZZZ</name>
<organism evidence="1">
    <name type="scientific">marine sediment metagenome</name>
    <dbReference type="NCBI Taxonomy" id="412755"/>
    <lineage>
        <taxon>unclassified sequences</taxon>
        <taxon>metagenomes</taxon>
        <taxon>ecological metagenomes</taxon>
    </lineage>
</organism>
<accession>X1VCG6</accession>
<gene>
    <name evidence="1" type="ORF">S12H4_46219</name>
</gene>
<dbReference type="AlphaFoldDB" id="X1VCG6"/>
<sequence>MKNQYGIIYKSIMQMDISPYSKLVYALLATYADEKKECWS</sequence>
<dbReference type="EMBL" id="BARW01028657">
    <property type="protein sequence ID" value="GAJ14942.1"/>
    <property type="molecule type" value="Genomic_DNA"/>
</dbReference>
<proteinExistence type="predicted"/>
<comment type="caution">
    <text evidence="1">The sequence shown here is derived from an EMBL/GenBank/DDBJ whole genome shotgun (WGS) entry which is preliminary data.</text>
</comment>